<dbReference type="Proteomes" id="UP000786387">
    <property type="component" value="Unassembled WGS sequence"/>
</dbReference>
<protein>
    <recommendedName>
        <fullName evidence="3">Lipoprotein</fullName>
    </recommendedName>
</protein>
<name>A0ABR5Z787_9GAMM</name>
<gene>
    <name evidence="1" type="ORF">G7026_21885</name>
</gene>
<organism evidence="1 2">
    <name type="scientific">Stutzerimonas azotifigens</name>
    <dbReference type="NCBI Taxonomy" id="291995"/>
    <lineage>
        <taxon>Bacteria</taxon>
        <taxon>Pseudomonadati</taxon>
        <taxon>Pseudomonadota</taxon>
        <taxon>Gammaproteobacteria</taxon>
        <taxon>Pseudomonadales</taxon>
        <taxon>Pseudomonadaceae</taxon>
        <taxon>Stutzerimonas</taxon>
    </lineage>
</organism>
<sequence length="79" mass="8532">MLRTIALAPLLILLAACQTVETVPPAAADDEYIFACDGASAGWADCETLARKACPNGYRTLDDEQSTSRTELRIRCTPD</sequence>
<evidence type="ECO:0000313" key="1">
    <source>
        <dbReference type="EMBL" id="MBA1276001.1"/>
    </source>
</evidence>
<reference evidence="1 2" key="1">
    <citation type="submission" date="2020-02" db="EMBL/GenBank/DDBJ databases">
        <title>Synteny-based analysis reveals conserved mechanism for high triclosan tolerance in Pseudomonas, as well as instances of horizontal transfer.</title>
        <authorList>
            <person name="Mcfarland A.G."/>
            <person name="Bertucci H.K."/>
            <person name="Litmann E."/>
            <person name="Shen J."/>
            <person name="Huttenhower C."/>
            <person name="Hartmann E.M."/>
        </authorList>
    </citation>
    <scope>NUCLEOTIDE SEQUENCE [LARGE SCALE GENOMIC DNA]</scope>
    <source>
        <strain evidence="1 2">115A1</strain>
    </source>
</reference>
<proteinExistence type="predicted"/>
<comment type="caution">
    <text evidence="1">The sequence shown here is derived from an EMBL/GenBank/DDBJ whole genome shotgun (WGS) entry which is preliminary data.</text>
</comment>
<dbReference type="RefSeq" id="WP_181073166.1">
    <property type="nucleotide sequence ID" value="NZ_JAAMRF010000015.1"/>
</dbReference>
<evidence type="ECO:0008006" key="3">
    <source>
        <dbReference type="Google" id="ProtNLM"/>
    </source>
</evidence>
<keyword evidence="2" id="KW-1185">Reference proteome</keyword>
<evidence type="ECO:0000313" key="2">
    <source>
        <dbReference type="Proteomes" id="UP000786387"/>
    </source>
</evidence>
<accession>A0ABR5Z787</accession>
<dbReference type="EMBL" id="JAAMRF010000015">
    <property type="protein sequence ID" value="MBA1276001.1"/>
    <property type="molecule type" value="Genomic_DNA"/>
</dbReference>
<dbReference type="PROSITE" id="PS51257">
    <property type="entry name" value="PROKAR_LIPOPROTEIN"/>
    <property type="match status" value="1"/>
</dbReference>